<feature type="transmembrane region" description="Helical" evidence="1">
    <location>
        <begin position="98"/>
        <end position="120"/>
    </location>
</feature>
<feature type="transmembrane region" description="Helical" evidence="1">
    <location>
        <begin position="55"/>
        <end position="77"/>
    </location>
</feature>
<evidence type="ECO:0000256" key="1">
    <source>
        <dbReference type="SAM" id="Phobius"/>
    </source>
</evidence>
<name>A0AA49GS53_9BACT</name>
<feature type="transmembrane region" description="Helical" evidence="1">
    <location>
        <begin position="208"/>
        <end position="230"/>
    </location>
</feature>
<accession>A0AA49GS53</accession>
<keyword evidence="1" id="KW-0812">Transmembrane</keyword>
<organism evidence="2">
    <name type="scientific">Roseihalotalea indica</name>
    <dbReference type="NCBI Taxonomy" id="2867963"/>
    <lineage>
        <taxon>Bacteria</taxon>
        <taxon>Pseudomonadati</taxon>
        <taxon>Bacteroidota</taxon>
        <taxon>Cytophagia</taxon>
        <taxon>Cytophagales</taxon>
        <taxon>Catalimonadaceae</taxon>
        <taxon>Roseihalotalea</taxon>
    </lineage>
</organism>
<dbReference type="EMBL" id="CP120682">
    <property type="protein sequence ID" value="WKN39677.1"/>
    <property type="molecule type" value="Genomic_DNA"/>
</dbReference>
<evidence type="ECO:0008006" key="3">
    <source>
        <dbReference type="Google" id="ProtNLM"/>
    </source>
</evidence>
<feature type="transmembrane region" description="Helical" evidence="1">
    <location>
        <begin position="174"/>
        <end position="196"/>
    </location>
</feature>
<feature type="transmembrane region" description="Helical" evidence="1">
    <location>
        <begin position="21"/>
        <end position="43"/>
    </location>
</feature>
<keyword evidence="1" id="KW-0472">Membrane</keyword>
<reference evidence="2" key="2">
    <citation type="journal article" date="2024" name="Antonie Van Leeuwenhoek">
        <title>Roseihalotalea indica gen. nov., sp. nov., a halophilic Bacteroidetes from mesopelagic Southwest Indian Ocean with higher carbohydrate metabolic potential.</title>
        <authorList>
            <person name="Chen B."/>
            <person name="Zhang M."/>
            <person name="Lin D."/>
            <person name="Ye J."/>
            <person name="Tang K."/>
        </authorList>
    </citation>
    <scope>NUCLEOTIDE SEQUENCE</scope>
    <source>
        <strain evidence="2">TK19036</strain>
    </source>
</reference>
<sequence>MNKLLLISQNDFRITFRDPMLKGLLFFPLVALAIVKFLVPYLSEQYPVFEPYHSVILMWSCMQAATMFGFINGFLFLEEKDENVFSALRVSPIKAGTFVLLRLAAGVIISIIVNLLLLLLGGLVDIPFGPALLLAIQYSLIAPLLALMTATFAKNKMEGLAQFKIFNLLLNLPILRYFLDVKALEGFAVVPTYWSFRSLEAVATGGNFWLFYTLGLLVYGLVLLALARLFEKKVF</sequence>
<feature type="transmembrane region" description="Helical" evidence="1">
    <location>
        <begin position="132"/>
        <end position="153"/>
    </location>
</feature>
<proteinExistence type="predicted"/>
<keyword evidence="1" id="KW-1133">Transmembrane helix</keyword>
<dbReference type="AlphaFoldDB" id="A0AA49GS53"/>
<gene>
    <name evidence="2" type="ORF">K4G66_13345</name>
</gene>
<evidence type="ECO:0000313" key="2">
    <source>
        <dbReference type="EMBL" id="WKN39677.1"/>
    </source>
</evidence>
<protein>
    <recommendedName>
        <fullName evidence="3">ABC transporter permease</fullName>
    </recommendedName>
</protein>
<reference evidence="2" key="1">
    <citation type="journal article" date="2023" name="Comput. Struct. Biotechnol. J.">
        <title>Discovery of a novel marine Bacteroidetes with a rich repertoire of carbohydrate-active enzymes.</title>
        <authorList>
            <person name="Chen B."/>
            <person name="Liu G."/>
            <person name="Chen Q."/>
            <person name="Wang H."/>
            <person name="Liu L."/>
            <person name="Tang K."/>
        </authorList>
    </citation>
    <scope>NUCLEOTIDE SEQUENCE</scope>
    <source>
        <strain evidence="2">TK19036</strain>
    </source>
</reference>